<dbReference type="AlphaFoldDB" id="A0A6A3L6R5"/>
<evidence type="ECO:0000313" key="6">
    <source>
        <dbReference type="Proteomes" id="UP000434957"/>
    </source>
</evidence>
<keyword evidence="6" id="KW-1185">Reference proteome</keyword>
<feature type="compositionally biased region" description="Low complexity" evidence="1">
    <location>
        <begin position="120"/>
        <end position="136"/>
    </location>
</feature>
<proteinExistence type="predicted"/>
<evidence type="ECO:0000313" key="3">
    <source>
        <dbReference type="EMBL" id="KAE9013765.1"/>
    </source>
</evidence>
<feature type="compositionally biased region" description="Polar residues" evidence="1">
    <location>
        <begin position="14"/>
        <end position="40"/>
    </location>
</feature>
<dbReference type="InterPro" id="IPR016024">
    <property type="entry name" value="ARM-type_fold"/>
</dbReference>
<protein>
    <submittedName>
        <fullName evidence="3">Uncharacterized protein</fullName>
    </submittedName>
</protein>
<evidence type="ECO:0000256" key="1">
    <source>
        <dbReference type="SAM" id="MobiDB-lite"/>
    </source>
</evidence>
<dbReference type="Proteomes" id="UP000435112">
    <property type="component" value="Unassembled WGS sequence"/>
</dbReference>
<evidence type="ECO:0000313" key="7">
    <source>
        <dbReference type="Proteomes" id="UP000435112"/>
    </source>
</evidence>
<reference evidence="5 7" key="1">
    <citation type="submission" date="2018-09" db="EMBL/GenBank/DDBJ databases">
        <title>Genomic investigation of the strawberry pathogen Phytophthora fragariae indicates pathogenicity is determined by transcriptional variation in three key races.</title>
        <authorList>
            <person name="Adams T.M."/>
            <person name="Armitage A.D."/>
            <person name="Sobczyk M.K."/>
            <person name="Bates H.J."/>
            <person name="Dunwell J.M."/>
            <person name="Nellist C.F."/>
            <person name="Harrison R.J."/>
        </authorList>
    </citation>
    <scope>NUCLEOTIDE SEQUENCE [LARGE SCALE GENOMIC DNA]</scope>
    <source>
        <strain evidence="3 5">SCRP249</strain>
        <strain evidence="2 7">SCRP324</strain>
        <strain evidence="4 6">SCRP333</strain>
    </source>
</reference>
<dbReference type="EMBL" id="QXFT01000986">
    <property type="protein sequence ID" value="KAE9332031.1"/>
    <property type="molecule type" value="Genomic_DNA"/>
</dbReference>
<feature type="compositionally biased region" description="Low complexity" evidence="1">
    <location>
        <begin position="178"/>
        <end position="194"/>
    </location>
</feature>
<feature type="region of interest" description="Disordered" evidence="1">
    <location>
        <begin position="119"/>
        <end position="157"/>
    </location>
</feature>
<feature type="region of interest" description="Disordered" evidence="1">
    <location>
        <begin position="1"/>
        <end position="70"/>
    </location>
</feature>
<feature type="region of interest" description="Disordered" evidence="1">
    <location>
        <begin position="178"/>
        <end position="204"/>
    </location>
</feature>
<dbReference type="EMBL" id="QXFV01001148">
    <property type="protein sequence ID" value="KAE9013765.1"/>
    <property type="molecule type" value="Genomic_DNA"/>
</dbReference>
<dbReference type="OrthoDB" id="116108at2759"/>
<comment type="caution">
    <text evidence="3">The sequence shown here is derived from an EMBL/GenBank/DDBJ whole genome shotgun (WGS) entry which is preliminary data.</text>
</comment>
<name>A0A6A3L6R5_9STRA</name>
<dbReference type="EMBL" id="QXFU01001167">
    <property type="protein sequence ID" value="KAE9008866.1"/>
    <property type="molecule type" value="Genomic_DNA"/>
</dbReference>
<feature type="compositionally biased region" description="Polar residues" evidence="1">
    <location>
        <begin position="427"/>
        <end position="441"/>
    </location>
</feature>
<dbReference type="SUPFAM" id="SSF48371">
    <property type="entry name" value="ARM repeat"/>
    <property type="match status" value="1"/>
</dbReference>
<evidence type="ECO:0000313" key="5">
    <source>
        <dbReference type="Proteomes" id="UP000429607"/>
    </source>
</evidence>
<dbReference type="Proteomes" id="UP000429607">
    <property type="component" value="Unassembled WGS sequence"/>
</dbReference>
<dbReference type="Gene3D" id="1.25.10.10">
    <property type="entry name" value="Leucine-rich Repeat Variant"/>
    <property type="match status" value="1"/>
</dbReference>
<feature type="region of interest" description="Disordered" evidence="1">
    <location>
        <begin position="409"/>
        <end position="443"/>
    </location>
</feature>
<accession>A0A6A3L6R5</accession>
<gene>
    <name evidence="3" type="ORF">PR001_g15318</name>
    <name evidence="2" type="ORF">PR002_g15775</name>
    <name evidence="4" type="ORF">PR003_g14720</name>
</gene>
<organism evidence="3 5">
    <name type="scientific">Phytophthora rubi</name>
    <dbReference type="NCBI Taxonomy" id="129364"/>
    <lineage>
        <taxon>Eukaryota</taxon>
        <taxon>Sar</taxon>
        <taxon>Stramenopiles</taxon>
        <taxon>Oomycota</taxon>
        <taxon>Peronosporomycetes</taxon>
        <taxon>Peronosporales</taxon>
        <taxon>Peronosporaceae</taxon>
        <taxon>Phytophthora</taxon>
    </lineage>
</organism>
<evidence type="ECO:0000313" key="4">
    <source>
        <dbReference type="EMBL" id="KAE9332031.1"/>
    </source>
</evidence>
<evidence type="ECO:0000313" key="2">
    <source>
        <dbReference type="EMBL" id="KAE9008866.1"/>
    </source>
</evidence>
<dbReference type="InterPro" id="IPR011989">
    <property type="entry name" value="ARM-like"/>
</dbReference>
<sequence length="642" mass="69633">MTSAFQSPGPWTPRKSTGAPSASVSSRTIPTMQRSRSAGQENAALVANGNANATATAPVDADSRAAARRQYAQQPIAQLEHHYHRQHQRPMVPQLQQHHQAPVLHNSRGHFDGPPRLVASHSSRPSAVSLRSSTSRLPSKMELRRSETGGARAALSRSHGALGIPVLRSSRTAKVSASASTSVDGFSPSSSGHSESGGGQSTPYEQWRRLRRARTASGNSCASTSSTSSFASYVVNPNTGRHDFGLGSDDEIDDEEELDSIMDVEMEEMEEVEDRREGLPSVLQHIIAPSLPPPPYPVDPYHFYCKPKRMNTGAGTAAAEVTSTLAALFADCGIEAIFHPLKCKFKCLKYVHYSHVEFVVRVYAHQRTLLVEFQRRSGSVLLWDGLYRILHQKLTAIIDVTALPCSQSSSQKRVARDTVPAPGDHGQASNQHTHMSTSTQSADHEGLGTQIWRTLSLKKPTPSSGVEAMKIMLTSRYLDAMREGCAGLAELTEDVQNSCLVAHADLVAPLVQAAEASDLSMSRCAVGALANIARAVPRFPASELALARRTAQQLRIQATPVVLAQLEHASERSLFSIELLRECARALGAFARLVSEVDPRSAAASSVNDERCLHVLRLHAKHRDAQLASHCRAALEQLRLNV</sequence>
<feature type="compositionally biased region" description="Low complexity" evidence="1">
    <location>
        <begin position="42"/>
        <end position="60"/>
    </location>
</feature>
<dbReference type="Proteomes" id="UP000434957">
    <property type="component" value="Unassembled WGS sequence"/>
</dbReference>